<dbReference type="Gene3D" id="3.30.40.10">
    <property type="entry name" value="Zinc/RING finger domain, C3HC4 (zinc finger)"/>
    <property type="match status" value="1"/>
</dbReference>
<dbReference type="HOGENOM" id="CLU_061442_0_0_1"/>
<dbReference type="eggNOG" id="ENOG502SQ14">
    <property type="taxonomic scope" value="Eukaryota"/>
</dbReference>
<keyword evidence="7" id="KW-1185">Reference proteome</keyword>
<reference evidence="7" key="1">
    <citation type="submission" date="2011-07" db="EMBL/GenBank/DDBJ databases">
        <authorList>
            <consortium name="Caenorhabditis brenneri Sequencing and Analysis Consortium"/>
            <person name="Wilson R.K."/>
        </authorList>
    </citation>
    <scope>NUCLEOTIDE SEQUENCE [LARGE SCALE GENOMIC DNA]</scope>
    <source>
        <strain evidence="7">PB2801</strain>
    </source>
</reference>
<keyword evidence="1" id="KW-0479">Metal-binding</keyword>
<keyword evidence="3" id="KW-0862">Zinc</keyword>
<dbReference type="EMBL" id="GL379852">
    <property type="protein sequence ID" value="EGT55637.1"/>
    <property type="molecule type" value="Genomic_DNA"/>
</dbReference>
<evidence type="ECO:0000259" key="5">
    <source>
        <dbReference type="PROSITE" id="PS50089"/>
    </source>
</evidence>
<dbReference type="InterPro" id="IPR013083">
    <property type="entry name" value="Znf_RING/FYVE/PHD"/>
</dbReference>
<protein>
    <recommendedName>
        <fullName evidence="5">RING-type domain-containing protein</fullName>
    </recommendedName>
</protein>
<proteinExistence type="predicted"/>
<dbReference type="InParanoid" id="G0N9N0"/>
<sequence>MSVWCPICNKMIPCEEAVQVYSNEELVRQNSEHFQLIPCLHTFCKNCLKESSKQTKLCPVAHCYSSLSAPEIMTNTCEGENCQRKITINADILRTACHHDVCQHCYDMASRKEKMSCPAAGCSESMVDEDEMICEGPCKQPLVFDRTIVIPCCGARMCDECGPKWTNGREFCDSGKCVIKESTKRKKTPDTTRQPCTGSKNCGGEVLRNFPSEFECEHDVCVQCIGSMLDECEKNGKSPMCPSKSCGIPYRCESVLALAAQFPERKTFFSKFKLQAKFSMQTLRDDIISNVIHGDLNTMTGQKFTLKASIGQCDDDDGGMPMEFVRSGSLGDLIREVRRVLKILATDKIYGYYRVDNGKTKMLDVTKDTIRSSCSVLNITENTTILVDTTGIVAKSKKH</sequence>
<dbReference type="Proteomes" id="UP000008068">
    <property type="component" value="Unassembled WGS sequence"/>
</dbReference>
<dbReference type="GO" id="GO:0008270">
    <property type="term" value="F:zinc ion binding"/>
    <property type="evidence" value="ECO:0007669"/>
    <property type="project" value="UniProtKB-KW"/>
</dbReference>
<evidence type="ECO:0000256" key="1">
    <source>
        <dbReference type="ARBA" id="ARBA00022723"/>
    </source>
</evidence>
<organism evidence="7">
    <name type="scientific">Caenorhabditis brenneri</name>
    <name type="common">Nematode worm</name>
    <dbReference type="NCBI Taxonomy" id="135651"/>
    <lineage>
        <taxon>Eukaryota</taxon>
        <taxon>Metazoa</taxon>
        <taxon>Ecdysozoa</taxon>
        <taxon>Nematoda</taxon>
        <taxon>Chromadorea</taxon>
        <taxon>Rhabditida</taxon>
        <taxon>Rhabditina</taxon>
        <taxon>Rhabditomorpha</taxon>
        <taxon>Rhabditoidea</taxon>
        <taxon>Rhabditidae</taxon>
        <taxon>Peloderinae</taxon>
        <taxon>Caenorhabditis</taxon>
    </lineage>
</organism>
<evidence type="ECO:0000256" key="2">
    <source>
        <dbReference type="ARBA" id="ARBA00022771"/>
    </source>
</evidence>
<gene>
    <name evidence="6" type="ORF">CAEBREN_16915</name>
</gene>
<feature type="domain" description="RING-type" evidence="5">
    <location>
        <begin position="5"/>
        <end position="62"/>
    </location>
</feature>
<dbReference type="AlphaFoldDB" id="G0N9N0"/>
<dbReference type="PROSITE" id="PS00518">
    <property type="entry name" value="ZF_RING_1"/>
    <property type="match status" value="2"/>
</dbReference>
<dbReference type="OrthoDB" id="1711136at2759"/>
<name>G0N9N0_CAEBE</name>
<dbReference type="SMART" id="SM00184">
    <property type="entry name" value="RING"/>
    <property type="match status" value="3"/>
</dbReference>
<evidence type="ECO:0000313" key="7">
    <source>
        <dbReference type="Proteomes" id="UP000008068"/>
    </source>
</evidence>
<dbReference type="SUPFAM" id="SSF57850">
    <property type="entry name" value="RING/U-box"/>
    <property type="match status" value="2"/>
</dbReference>
<dbReference type="FunCoup" id="G0N9N0">
    <property type="interactions" value="324"/>
</dbReference>
<dbReference type="InterPro" id="IPR017907">
    <property type="entry name" value="Znf_RING_CS"/>
</dbReference>
<evidence type="ECO:0000256" key="3">
    <source>
        <dbReference type="ARBA" id="ARBA00022833"/>
    </source>
</evidence>
<dbReference type="PROSITE" id="PS50089">
    <property type="entry name" value="ZF_RING_2"/>
    <property type="match status" value="1"/>
</dbReference>
<evidence type="ECO:0000313" key="6">
    <source>
        <dbReference type="EMBL" id="EGT55637.1"/>
    </source>
</evidence>
<evidence type="ECO:0000256" key="4">
    <source>
        <dbReference type="PROSITE-ProRule" id="PRU00175"/>
    </source>
</evidence>
<accession>G0N9N0</accession>
<dbReference type="InterPro" id="IPR001841">
    <property type="entry name" value="Znf_RING"/>
</dbReference>
<dbReference type="OMA" id="YYMIKDE"/>
<keyword evidence="2 4" id="KW-0863">Zinc-finger</keyword>